<keyword evidence="3" id="KW-1185">Reference proteome</keyword>
<dbReference type="Gene3D" id="3.40.50.1820">
    <property type="entry name" value="alpha/beta hydrolase"/>
    <property type="match status" value="1"/>
</dbReference>
<evidence type="ECO:0000313" key="2">
    <source>
        <dbReference type="EMBL" id="KAF2712010.1"/>
    </source>
</evidence>
<dbReference type="AlphaFoldDB" id="A0A6G1KGV6"/>
<dbReference type="GO" id="GO:0016787">
    <property type="term" value="F:hydrolase activity"/>
    <property type="evidence" value="ECO:0007669"/>
    <property type="project" value="UniProtKB-KW"/>
</dbReference>
<dbReference type="SUPFAM" id="SSF53474">
    <property type="entry name" value="alpha/beta-Hydrolases"/>
    <property type="match status" value="1"/>
</dbReference>
<dbReference type="PANTHER" id="PTHR43798">
    <property type="entry name" value="MONOACYLGLYCEROL LIPASE"/>
    <property type="match status" value="1"/>
</dbReference>
<organism evidence="2 3">
    <name type="scientific">Pleomassaria siparia CBS 279.74</name>
    <dbReference type="NCBI Taxonomy" id="1314801"/>
    <lineage>
        <taxon>Eukaryota</taxon>
        <taxon>Fungi</taxon>
        <taxon>Dikarya</taxon>
        <taxon>Ascomycota</taxon>
        <taxon>Pezizomycotina</taxon>
        <taxon>Dothideomycetes</taxon>
        <taxon>Pleosporomycetidae</taxon>
        <taxon>Pleosporales</taxon>
        <taxon>Pleomassariaceae</taxon>
        <taxon>Pleomassaria</taxon>
    </lineage>
</organism>
<dbReference type="InterPro" id="IPR029058">
    <property type="entry name" value="AB_hydrolase_fold"/>
</dbReference>
<keyword evidence="2" id="KW-0378">Hydrolase</keyword>
<accession>A0A6G1KGV6</accession>
<feature type="domain" description="AB hydrolase-1" evidence="1">
    <location>
        <begin position="26"/>
        <end position="129"/>
    </location>
</feature>
<dbReference type="GO" id="GO:0016020">
    <property type="term" value="C:membrane"/>
    <property type="evidence" value="ECO:0007669"/>
    <property type="project" value="TreeGrafter"/>
</dbReference>
<dbReference type="InterPro" id="IPR000073">
    <property type="entry name" value="AB_hydrolase_1"/>
</dbReference>
<dbReference type="Pfam" id="PF00561">
    <property type="entry name" value="Abhydrolase_1"/>
    <property type="match status" value="1"/>
</dbReference>
<sequence>MPFFDTPDSLPPSLFYTLSGSSNNTSILIIHGWTADSHDWSWQISFLVETHHVIAMDLRGHGKSAAPKGVSYTPQTQAKDAAALLRHLKYEKDIVVMGHSMGSVTASALAVQEPDLIKAIVLVDPPYWAPAAIHVIRDCLGGLYDEGNLGRESVNLAFVEEKRKCPRLAVYAKGEDCDKERALGMGPLDEVASIEGQGHWIMQMKSEEFNEMLGGWLGNLGKS</sequence>
<name>A0A6G1KGV6_9PLEO</name>
<evidence type="ECO:0000259" key="1">
    <source>
        <dbReference type="Pfam" id="PF00561"/>
    </source>
</evidence>
<dbReference type="InterPro" id="IPR050266">
    <property type="entry name" value="AB_hydrolase_sf"/>
</dbReference>
<dbReference type="PANTHER" id="PTHR43798:SF33">
    <property type="entry name" value="HYDROLASE, PUTATIVE (AFU_ORTHOLOGUE AFUA_2G14860)-RELATED"/>
    <property type="match status" value="1"/>
</dbReference>
<protein>
    <submittedName>
        <fullName evidence="2">Alpha/beta-hydrolase</fullName>
    </submittedName>
</protein>
<dbReference type="Proteomes" id="UP000799428">
    <property type="component" value="Unassembled WGS sequence"/>
</dbReference>
<dbReference type="PRINTS" id="PR00111">
    <property type="entry name" value="ABHYDROLASE"/>
</dbReference>
<proteinExistence type="predicted"/>
<dbReference type="EMBL" id="MU005766">
    <property type="protein sequence ID" value="KAF2712010.1"/>
    <property type="molecule type" value="Genomic_DNA"/>
</dbReference>
<evidence type="ECO:0000313" key="3">
    <source>
        <dbReference type="Proteomes" id="UP000799428"/>
    </source>
</evidence>
<reference evidence="2" key="1">
    <citation type="journal article" date="2020" name="Stud. Mycol.">
        <title>101 Dothideomycetes genomes: a test case for predicting lifestyles and emergence of pathogens.</title>
        <authorList>
            <person name="Haridas S."/>
            <person name="Albert R."/>
            <person name="Binder M."/>
            <person name="Bloem J."/>
            <person name="Labutti K."/>
            <person name="Salamov A."/>
            <person name="Andreopoulos B."/>
            <person name="Baker S."/>
            <person name="Barry K."/>
            <person name="Bills G."/>
            <person name="Bluhm B."/>
            <person name="Cannon C."/>
            <person name="Castanera R."/>
            <person name="Culley D."/>
            <person name="Daum C."/>
            <person name="Ezra D."/>
            <person name="Gonzalez J."/>
            <person name="Henrissat B."/>
            <person name="Kuo A."/>
            <person name="Liang C."/>
            <person name="Lipzen A."/>
            <person name="Lutzoni F."/>
            <person name="Magnuson J."/>
            <person name="Mondo S."/>
            <person name="Nolan M."/>
            <person name="Ohm R."/>
            <person name="Pangilinan J."/>
            <person name="Park H.-J."/>
            <person name="Ramirez L."/>
            <person name="Alfaro M."/>
            <person name="Sun H."/>
            <person name="Tritt A."/>
            <person name="Yoshinaga Y."/>
            <person name="Zwiers L.-H."/>
            <person name="Turgeon B."/>
            <person name="Goodwin S."/>
            <person name="Spatafora J."/>
            <person name="Crous P."/>
            <person name="Grigoriev I."/>
        </authorList>
    </citation>
    <scope>NUCLEOTIDE SEQUENCE</scope>
    <source>
        <strain evidence="2">CBS 279.74</strain>
    </source>
</reference>
<dbReference type="OrthoDB" id="408373at2759"/>
<gene>
    <name evidence="2" type="ORF">K504DRAFT_474471</name>
</gene>